<comment type="catalytic activity">
    <reaction evidence="1 5">
        <text>uridine(55) in tRNA = pseudouridine(55) in tRNA</text>
        <dbReference type="Rhea" id="RHEA:42532"/>
        <dbReference type="Rhea" id="RHEA-COMP:10101"/>
        <dbReference type="Rhea" id="RHEA-COMP:10102"/>
        <dbReference type="ChEBI" id="CHEBI:65314"/>
        <dbReference type="ChEBI" id="CHEBI:65315"/>
        <dbReference type="EC" id="5.4.99.25"/>
    </reaction>
</comment>
<evidence type="ECO:0000256" key="1">
    <source>
        <dbReference type="ARBA" id="ARBA00000385"/>
    </source>
</evidence>
<evidence type="ECO:0000259" key="6">
    <source>
        <dbReference type="Pfam" id="PF01509"/>
    </source>
</evidence>
<comment type="similarity">
    <text evidence="2 5">Belongs to the pseudouridine synthase TruB family. Type 1 subfamily.</text>
</comment>
<dbReference type="Gene3D" id="3.30.2350.10">
    <property type="entry name" value="Pseudouridine synthase"/>
    <property type="match status" value="1"/>
</dbReference>
<proteinExistence type="inferred from homology"/>
<dbReference type="NCBIfam" id="TIGR00431">
    <property type="entry name" value="TruB"/>
    <property type="match status" value="1"/>
</dbReference>
<feature type="domain" description="tRNA pseudouridylate synthase B C-terminal" evidence="8">
    <location>
        <begin position="177"/>
        <end position="217"/>
    </location>
</feature>
<dbReference type="Pfam" id="PF16198">
    <property type="entry name" value="TruB_C_2"/>
    <property type="match status" value="1"/>
</dbReference>
<evidence type="ECO:0000256" key="4">
    <source>
        <dbReference type="ARBA" id="ARBA00023235"/>
    </source>
</evidence>
<dbReference type="InterPro" id="IPR002501">
    <property type="entry name" value="PsdUridine_synth_N"/>
</dbReference>
<dbReference type="PANTHER" id="PTHR13767">
    <property type="entry name" value="TRNA-PSEUDOURIDINE SYNTHASE"/>
    <property type="match status" value="1"/>
</dbReference>
<accession>A0A2W4W0G9</accession>
<dbReference type="AlphaFoldDB" id="A0A2W4W0G9"/>
<dbReference type="PANTHER" id="PTHR13767:SF2">
    <property type="entry name" value="PSEUDOURIDYLATE SYNTHASE TRUB1"/>
    <property type="match status" value="1"/>
</dbReference>
<dbReference type="Pfam" id="PF09157">
    <property type="entry name" value="TruB-C_2"/>
    <property type="match status" value="1"/>
</dbReference>
<keyword evidence="4 5" id="KW-0413">Isomerase</keyword>
<evidence type="ECO:0000313" key="9">
    <source>
        <dbReference type="EMBL" id="PZO35539.1"/>
    </source>
</evidence>
<organism evidence="9 10">
    <name type="scientific">Pseudanabaena frigida</name>
    <dbReference type="NCBI Taxonomy" id="945775"/>
    <lineage>
        <taxon>Bacteria</taxon>
        <taxon>Bacillati</taxon>
        <taxon>Cyanobacteriota</taxon>
        <taxon>Cyanophyceae</taxon>
        <taxon>Pseudanabaenales</taxon>
        <taxon>Pseudanabaenaceae</taxon>
        <taxon>Pseudanabaena</taxon>
    </lineage>
</organism>
<dbReference type="InterPro" id="IPR014780">
    <property type="entry name" value="tRNA_psdUridine_synth_TruB"/>
</dbReference>
<name>A0A2W4W0G9_9CYAN</name>
<dbReference type="GO" id="GO:0031119">
    <property type="term" value="P:tRNA pseudouridine synthesis"/>
    <property type="evidence" value="ECO:0007669"/>
    <property type="project" value="UniProtKB-UniRule"/>
</dbReference>
<reference evidence="9 10" key="1">
    <citation type="submission" date="2018-04" db="EMBL/GenBank/DDBJ databases">
        <authorList>
            <person name="Go L.Y."/>
            <person name="Mitchell J.A."/>
        </authorList>
    </citation>
    <scope>NUCLEOTIDE SEQUENCE [LARGE SCALE GENOMIC DNA]</scope>
    <source>
        <strain evidence="9">ULC066bin1</strain>
    </source>
</reference>
<dbReference type="Pfam" id="PF01509">
    <property type="entry name" value="TruB_N"/>
    <property type="match status" value="1"/>
</dbReference>
<dbReference type="HAMAP" id="MF_01080">
    <property type="entry name" value="TruB_bact"/>
    <property type="match status" value="1"/>
</dbReference>
<dbReference type="GO" id="GO:1990481">
    <property type="term" value="P:mRNA pseudouridine synthesis"/>
    <property type="evidence" value="ECO:0007669"/>
    <property type="project" value="TreeGrafter"/>
</dbReference>
<evidence type="ECO:0000259" key="7">
    <source>
        <dbReference type="Pfam" id="PF09157"/>
    </source>
</evidence>
<sequence>MFNGFISIDKPPTITAHDCVSKLRKLLKQKKIGHGGTLDPMATGVLPIAVGNATRLLRFLPSDKAYNAKIRFGIVTNTDDITGEVLSDRPCPDLTLEAIKEFLPQFQGNITQRPPAFSAIQVNGKRLYDLARRGEVTETDIPTRSVTIKEIQILAWTQGDYAEIDLAIDCGAGTYIRSIARDLGEKLGCGATLSALRRTYSNGFDLDSSLTFEQIDEFLRSGKLEVLATDCGLHFLPMVSLDEDLTRRWCMGQTIKDESFLLTSSLEKSSTSEIYNYIRTYGYAQQFLGVSEVIGSDIQPIVVLHPIN</sequence>
<feature type="domain" description="tRNA pseudouridine synthase II TruB subfamily 1 C-terminal" evidence="7">
    <location>
        <begin position="237"/>
        <end position="303"/>
    </location>
</feature>
<evidence type="ECO:0000256" key="2">
    <source>
        <dbReference type="ARBA" id="ARBA00005642"/>
    </source>
</evidence>
<reference evidence="9 10" key="2">
    <citation type="submission" date="2018-06" db="EMBL/GenBank/DDBJ databases">
        <title>Metagenomic assembly of (sub)arctic Cyanobacteria and their associated microbiome from non-axenic cultures.</title>
        <authorList>
            <person name="Baurain D."/>
        </authorList>
    </citation>
    <scope>NUCLEOTIDE SEQUENCE [LARGE SCALE GENOMIC DNA]</scope>
    <source>
        <strain evidence="9">ULC066bin1</strain>
    </source>
</reference>
<dbReference type="EMBL" id="QBML01000056">
    <property type="protein sequence ID" value="PZO35539.1"/>
    <property type="molecule type" value="Genomic_DNA"/>
</dbReference>
<keyword evidence="3 5" id="KW-0819">tRNA processing</keyword>
<dbReference type="InterPro" id="IPR015240">
    <property type="entry name" value="tRNA_sdUridine_synth_fam1_C"/>
</dbReference>
<dbReference type="Proteomes" id="UP000249467">
    <property type="component" value="Unassembled WGS sequence"/>
</dbReference>
<dbReference type="SUPFAM" id="SSF55120">
    <property type="entry name" value="Pseudouridine synthase"/>
    <property type="match status" value="1"/>
</dbReference>
<dbReference type="GO" id="GO:0003723">
    <property type="term" value="F:RNA binding"/>
    <property type="evidence" value="ECO:0007669"/>
    <property type="project" value="InterPro"/>
</dbReference>
<comment type="function">
    <text evidence="5">Responsible for synthesis of pseudouridine from uracil-55 in the psi GC loop of transfer RNAs.</text>
</comment>
<dbReference type="EC" id="5.4.99.25" evidence="5"/>
<feature type="active site" description="Nucleophile" evidence="5">
    <location>
        <position position="39"/>
    </location>
</feature>
<evidence type="ECO:0000256" key="3">
    <source>
        <dbReference type="ARBA" id="ARBA00022694"/>
    </source>
</evidence>
<evidence type="ECO:0000259" key="8">
    <source>
        <dbReference type="Pfam" id="PF16198"/>
    </source>
</evidence>
<dbReference type="InterPro" id="IPR032819">
    <property type="entry name" value="TruB_C"/>
</dbReference>
<evidence type="ECO:0000256" key="5">
    <source>
        <dbReference type="HAMAP-Rule" id="MF_01080"/>
    </source>
</evidence>
<evidence type="ECO:0000313" key="10">
    <source>
        <dbReference type="Proteomes" id="UP000249467"/>
    </source>
</evidence>
<gene>
    <name evidence="5" type="primary">truB</name>
    <name evidence="9" type="ORF">DCF19_23620</name>
</gene>
<dbReference type="InterPro" id="IPR020103">
    <property type="entry name" value="PsdUridine_synth_cat_dom_sf"/>
</dbReference>
<protein>
    <recommendedName>
        <fullName evidence="5">tRNA pseudouridine synthase B</fullName>
        <ecNumber evidence="5">5.4.99.25</ecNumber>
    </recommendedName>
    <alternativeName>
        <fullName evidence="5">tRNA pseudouridine(55) synthase</fullName>
        <shortName evidence="5">Psi55 synthase</shortName>
    </alternativeName>
    <alternativeName>
        <fullName evidence="5">tRNA pseudouridylate synthase</fullName>
    </alternativeName>
    <alternativeName>
        <fullName evidence="5">tRNA-uridine isomerase</fullName>
    </alternativeName>
</protein>
<dbReference type="CDD" id="cd02573">
    <property type="entry name" value="PseudoU_synth_EcTruB"/>
    <property type="match status" value="1"/>
</dbReference>
<feature type="domain" description="Pseudouridine synthase II N-terminal" evidence="6">
    <location>
        <begin position="24"/>
        <end position="176"/>
    </location>
</feature>
<dbReference type="GO" id="GO:0160148">
    <property type="term" value="F:tRNA pseudouridine(55) synthase activity"/>
    <property type="evidence" value="ECO:0007669"/>
    <property type="project" value="UniProtKB-EC"/>
</dbReference>
<comment type="caution">
    <text evidence="9">The sequence shown here is derived from an EMBL/GenBank/DDBJ whole genome shotgun (WGS) entry which is preliminary data.</text>
</comment>